<dbReference type="Pfam" id="PF13193">
    <property type="entry name" value="AMP-binding_C"/>
    <property type="match status" value="1"/>
</dbReference>
<dbReference type="Pfam" id="PF00501">
    <property type="entry name" value="AMP-binding"/>
    <property type="match status" value="1"/>
</dbReference>
<dbReference type="InterPro" id="IPR042099">
    <property type="entry name" value="ANL_N_sf"/>
</dbReference>
<dbReference type="SUPFAM" id="SSF56801">
    <property type="entry name" value="Acetyl-CoA synthetase-like"/>
    <property type="match status" value="1"/>
</dbReference>
<evidence type="ECO:0000313" key="4">
    <source>
        <dbReference type="Proteomes" id="UP000727654"/>
    </source>
</evidence>
<dbReference type="Gene3D" id="3.30.300.30">
    <property type="match status" value="1"/>
</dbReference>
<gene>
    <name evidence="3" type="primary">lcfB_4</name>
    <name evidence="3" type="ORF">LMG23992_01945</name>
</gene>
<dbReference type="PROSITE" id="PS00455">
    <property type="entry name" value="AMP_BINDING"/>
    <property type="match status" value="1"/>
</dbReference>
<dbReference type="CDD" id="cd17631">
    <property type="entry name" value="FACL_FadD13-like"/>
    <property type="match status" value="1"/>
</dbReference>
<dbReference type="Gene3D" id="3.40.50.12780">
    <property type="entry name" value="N-terminal domain of ligase-like"/>
    <property type="match status" value="1"/>
</dbReference>
<organism evidence="3 4">
    <name type="scientific">Cupriavidus laharis</name>
    <dbReference type="NCBI Taxonomy" id="151654"/>
    <lineage>
        <taxon>Bacteria</taxon>
        <taxon>Pseudomonadati</taxon>
        <taxon>Pseudomonadota</taxon>
        <taxon>Betaproteobacteria</taxon>
        <taxon>Burkholderiales</taxon>
        <taxon>Burkholderiaceae</taxon>
        <taxon>Cupriavidus</taxon>
    </lineage>
</organism>
<proteinExistence type="predicted"/>
<dbReference type="Proteomes" id="UP000727654">
    <property type="component" value="Unassembled WGS sequence"/>
</dbReference>
<evidence type="ECO:0000313" key="3">
    <source>
        <dbReference type="EMBL" id="CAG9171144.1"/>
    </source>
</evidence>
<dbReference type="EC" id="6.2.1.3" evidence="3"/>
<evidence type="ECO:0000259" key="1">
    <source>
        <dbReference type="Pfam" id="PF00501"/>
    </source>
</evidence>
<keyword evidence="4" id="KW-1185">Reference proteome</keyword>
<dbReference type="InterPro" id="IPR020845">
    <property type="entry name" value="AMP-binding_CS"/>
</dbReference>
<feature type="domain" description="AMP-binding enzyme C-terminal" evidence="2">
    <location>
        <begin position="426"/>
        <end position="501"/>
    </location>
</feature>
<accession>A0ABN7YCG5</accession>
<dbReference type="InterPro" id="IPR050237">
    <property type="entry name" value="ATP-dep_AMP-bd_enzyme"/>
</dbReference>
<name>A0ABN7YCG5_9BURK</name>
<evidence type="ECO:0000259" key="2">
    <source>
        <dbReference type="Pfam" id="PF13193"/>
    </source>
</evidence>
<dbReference type="EMBL" id="CAJZAI010000003">
    <property type="protein sequence ID" value="CAG9171144.1"/>
    <property type="molecule type" value="Genomic_DNA"/>
</dbReference>
<reference evidence="3 4" key="1">
    <citation type="submission" date="2021-08" db="EMBL/GenBank/DDBJ databases">
        <authorList>
            <person name="Peeters C."/>
        </authorList>
    </citation>
    <scope>NUCLEOTIDE SEQUENCE [LARGE SCALE GENOMIC DNA]</scope>
    <source>
        <strain evidence="3 4">LMG 23992</strain>
    </source>
</reference>
<dbReference type="NCBIfam" id="NF004837">
    <property type="entry name" value="PRK06187.1"/>
    <property type="match status" value="1"/>
</dbReference>
<dbReference type="InterPro" id="IPR025110">
    <property type="entry name" value="AMP-bd_C"/>
</dbReference>
<dbReference type="InterPro" id="IPR045851">
    <property type="entry name" value="AMP-bd_C_sf"/>
</dbReference>
<dbReference type="InterPro" id="IPR000873">
    <property type="entry name" value="AMP-dep_synth/lig_dom"/>
</dbReference>
<sequence length="520" mass="56428">MMYMTQALHRAVQQRPDQIAVRFGERTRTFREFADRVARLAGALQALGLQPGGRVAMLALNSDRYLEYQMAVPWAGGALNPCNIRWSAAEIAYSLDDSETTILLVDEALRGLVEPIRKQTTCLREIIYCGDAALPSGMHDYEALIASHNPVPDATRHGEDLAGIFYTGGTTGFPKGVMLSHDNIVSSALALAVEDVGPKGAVYLHAAPMFHLADMGVAGANWVAGNTHSILSAFSPEALLQTIERDRVTHVILVPTMIQMLVDHPAMRQPRDLSSLRMIIYGASPISEAVLDRAMEALPNVGFMQAYGMTELSPLATVLPASYHTKEGRKLGKMRAAGRAGACVEVRIVDHEGREVPRGTVGEVIVRGPNVMQGYWNKPELTAAAVRDGWMHTGDGAYMDEDGFIFVVDRLKDMIISGGENVYSCEVENALAQHPAVASCAVIGIPSAEWGETVHAAVVVKTGQQVAAEELISHCKTLIAGYKCPRSVSFVESLPLSGAGKILKTALREPYWRDKKRQVS</sequence>
<protein>
    <submittedName>
        <fullName evidence="3">Long-chain-fatty-acid--CoA ligase</fullName>
        <ecNumber evidence="3">6.2.1.3</ecNumber>
    </submittedName>
</protein>
<keyword evidence="3" id="KW-0436">Ligase</keyword>
<comment type="caution">
    <text evidence="3">The sequence shown here is derived from an EMBL/GenBank/DDBJ whole genome shotgun (WGS) entry which is preliminary data.</text>
</comment>
<dbReference type="PANTHER" id="PTHR43767">
    <property type="entry name" value="LONG-CHAIN-FATTY-ACID--COA LIGASE"/>
    <property type="match status" value="1"/>
</dbReference>
<dbReference type="GO" id="GO:0004467">
    <property type="term" value="F:long-chain fatty acid-CoA ligase activity"/>
    <property type="evidence" value="ECO:0007669"/>
    <property type="project" value="UniProtKB-EC"/>
</dbReference>
<dbReference type="PANTHER" id="PTHR43767:SF1">
    <property type="entry name" value="NONRIBOSOMAL PEPTIDE SYNTHASE PES1 (EUROFUNG)-RELATED"/>
    <property type="match status" value="1"/>
</dbReference>
<feature type="domain" description="AMP-dependent synthetase/ligase" evidence="1">
    <location>
        <begin position="9"/>
        <end position="376"/>
    </location>
</feature>